<accession>A0A1V4I0V0</accession>
<evidence type="ECO:0000313" key="2">
    <source>
        <dbReference type="Proteomes" id="UP000189940"/>
    </source>
</evidence>
<sequence length="78" mass="8498">MPDLDPLESVAASELVSSSLLAALIPALVNRGVLTQQDATEIYENALMLLEMQQGADPAVQHVYETARELIEAHLRPE</sequence>
<name>A0A1V4I0V0_NITVU</name>
<dbReference type="AlphaFoldDB" id="A0A1V4I0V0"/>
<keyword evidence="2" id="KW-1185">Reference proteome</keyword>
<gene>
    <name evidence="1" type="ORF">B2M20_05300</name>
</gene>
<proteinExistence type="predicted"/>
<dbReference type="RefSeq" id="WP_139372846.1">
    <property type="nucleotide sequence ID" value="NZ_JAVDPZ010000018.1"/>
</dbReference>
<reference evidence="1 2" key="1">
    <citation type="submission" date="2017-02" db="EMBL/GenBank/DDBJ databases">
        <title>Genome sequence of the nitrite-oxidizing bacterium Nitrobacter vulgaris strain Ab1.</title>
        <authorList>
            <person name="Mellbye B.L."/>
            <person name="Davis E.W."/>
            <person name="Spieck E."/>
            <person name="Chang J.H."/>
            <person name="Bottomley P.J."/>
            <person name="Sayavedra-Soto L.A."/>
        </authorList>
    </citation>
    <scope>NUCLEOTIDE SEQUENCE [LARGE SCALE GENOMIC DNA]</scope>
    <source>
        <strain evidence="1 2">Ab1</strain>
    </source>
</reference>
<organism evidence="1 2">
    <name type="scientific">Nitrobacter vulgaris</name>
    <dbReference type="NCBI Taxonomy" id="29421"/>
    <lineage>
        <taxon>Bacteria</taxon>
        <taxon>Pseudomonadati</taxon>
        <taxon>Pseudomonadota</taxon>
        <taxon>Alphaproteobacteria</taxon>
        <taxon>Hyphomicrobiales</taxon>
        <taxon>Nitrobacteraceae</taxon>
        <taxon>Nitrobacter</taxon>
    </lineage>
</organism>
<protein>
    <submittedName>
        <fullName evidence="1">Uncharacterized protein</fullName>
    </submittedName>
</protein>
<evidence type="ECO:0000313" key="1">
    <source>
        <dbReference type="EMBL" id="OPH83823.1"/>
    </source>
</evidence>
<dbReference type="STRING" id="29421.B2M20_05300"/>
<dbReference type="OrthoDB" id="8117332at2"/>
<comment type="caution">
    <text evidence="1">The sequence shown here is derived from an EMBL/GenBank/DDBJ whole genome shotgun (WGS) entry which is preliminary data.</text>
</comment>
<dbReference type="EMBL" id="MWPQ01000023">
    <property type="protein sequence ID" value="OPH83823.1"/>
    <property type="molecule type" value="Genomic_DNA"/>
</dbReference>
<dbReference type="Proteomes" id="UP000189940">
    <property type="component" value="Unassembled WGS sequence"/>
</dbReference>